<dbReference type="EMBL" id="CM042010">
    <property type="protein sequence ID" value="KAI3782419.1"/>
    <property type="molecule type" value="Genomic_DNA"/>
</dbReference>
<comment type="caution">
    <text evidence="1">The sequence shown here is derived from an EMBL/GenBank/DDBJ whole genome shotgun (WGS) entry which is preliminary data.</text>
</comment>
<organism evidence="1 2">
    <name type="scientific">Cichorium intybus</name>
    <name type="common">Chicory</name>
    <dbReference type="NCBI Taxonomy" id="13427"/>
    <lineage>
        <taxon>Eukaryota</taxon>
        <taxon>Viridiplantae</taxon>
        <taxon>Streptophyta</taxon>
        <taxon>Embryophyta</taxon>
        <taxon>Tracheophyta</taxon>
        <taxon>Spermatophyta</taxon>
        <taxon>Magnoliopsida</taxon>
        <taxon>eudicotyledons</taxon>
        <taxon>Gunneridae</taxon>
        <taxon>Pentapetalae</taxon>
        <taxon>asterids</taxon>
        <taxon>campanulids</taxon>
        <taxon>Asterales</taxon>
        <taxon>Asteraceae</taxon>
        <taxon>Cichorioideae</taxon>
        <taxon>Cichorieae</taxon>
        <taxon>Cichoriinae</taxon>
        <taxon>Cichorium</taxon>
    </lineage>
</organism>
<dbReference type="Proteomes" id="UP001055811">
    <property type="component" value="Linkage Group LG02"/>
</dbReference>
<reference evidence="2" key="1">
    <citation type="journal article" date="2022" name="Mol. Ecol. Resour.">
        <title>The genomes of chicory, endive, great burdock and yacon provide insights into Asteraceae palaeo-polyploidization history and plant inulin production.</title>
        <authorList>
            <person name="Fan W."/>
            <person name="Wang S."/>
            <person name="Wang H."/>
            <person name="Wang A."/>
            <person name="Jiang F."/>
            <person name="Liu H."/>
            <person name="Zhao H."/>
            <person name="Xu D."/>
            <person name="Zhang Y."/>
        </authorList>
    </citation>
    <scope>NUCLEOTIDE SEQUENCE [LARGE SCALE GENOMIC DNA]</scope>
    <source>
        <strain evidence="2">cv. Punajuju</strain>
    </source>
</reference>
<gene>
    <name evidence="1" type="ORF">L2E82_12464</name>
</gene>
<evidence type="ECO:0000313" key="1">
    <source>
        <dbReference type="EMBL" id="KAI3782419.1"/>
    </source>
</evidence>
<name>A0ACB9GG53_CICIN</name>
<accession>A0ACB9GG53</accession>
<sequence length="90" mass="10449">MTPCAVVRSWPNPTVKDWTSFPSSLQHIFLSTKHTDTSGRSLIRVQLWLEGREGNSDCCLRHSRTINDYQWKKTTSKNITNHGQSFHRSF</sequence>
<evidence type="ECO:0000313" key="2">
    <source>
        <dbReference type="Proteomes" id="UP001055811"/>
    </source>
</evidence>
<reference evidence="1 2" key="2">
    <citation type="journal article" date="2022" name="Mol. Ecol. Resour.">
        <title>The genomes of chicory, endive, great burdock and yacon provide insights into Asteraceae paleo-polyploidization history and plant inulin production.</title>
        <authorList>
            <person name="Fan W."/>
            <person name="Wang S."/>
            <person name="Wang H."/>
            <person name="Wang A."/>
            <person name="Jiang F."/>
            <person name="Liu H."/>
            <person name="Zhao H."/>
            <person name="Xu D."/>
            <person name="Zhang Y."/>
        </authorList>
    </citation>
    <scope>NUCLEOTIDE SEQUENCE [LARGE SCALE GENOMIC DNA]</scope>
    <source>
        <strain evidence="2">cv. Punajuju</strain>
        <tissue evidence="1">Leaves</tissue>
    </source>
</reference>
<proteinExistence type="predicted"/>
<protein>
    <submittedName>
        <fullName evidence="1">Uncharacterized protein</fullName>
    </submittedName>
</protein>
<keyword evidence="2" id="KW-1185">Reference proteome</keyword>